<sequence length="108" mass="11949">MRFFEYLSVLALAAGTANAAAARIAIYPDENFAGTPQQFTTEADGKCWPVAPAYNNRISSFRVTLDPNVWCFFYDSTTCTNELFSVSTNWNNPKLGGANDKISSFKCQ</sequence>
<protein>
    <submittedName>
        <fullName evidence="2">Uncharacterized protein</fullName>
    </submittedName>
</protein>
<comment type="caution">
    <text evidence="2">The sequence shown here is derived from an EMBL/GenBank/DDBJ whole genome shotgun (WGS) entry which is preliminary data.</text>
</comment>
<dbReference type="InterPro" id="IPR011024">
    <property type="entry name" value="G_crystallin-like"/>
</dbReference>
<dbReference type="EMBL" id="JAFJYH010000252">
    <property type="protein sequence ID" value="KAG4414704.1"/>
    <property type="molecule type" value="Genomic_DNA"/>
</dbReference>
<keyword evidence="1" id="KW-0732">Signal</keyword>
<dbReference type="AlphaFoldDB" id="A0A8H7W8E9"/>
<evidence type="ECO:0000256" key="1">
    <source>
        <dbReference type="SAM" id="SignalP"/>
    </source>
</evidence>
<keyword evidence="3" id="KW-1185">Reference proteome</keyword>
<dbReference type="SUPFAM" id="SSF49695">
    <property type="entry name" value="gamma-Crystallin-like"/>
    <property type="match status" value="1"/>
</dbReference>
<dbReference type="OrthoDB" id="10358769at2759"/>
<reference evidence="2" key="1">
    <citation type="submission" date="2021-02" db="EMBL/GenBank/DDBJ databases">
        <title>Genome sequence Cadophora malorum strain M34.</title>
        <authorList>
            <person name="Stefanovic E."/>
            <person name="Vu D."/>
            <person name="Scully C."/>
            <person name="Dijksterhuis J."/>
            <person name="Roader J."/>
            <person name="Houbraken J."/>
        </authorList>
    </citation>
    <scope>NUCLEOTIDE SEQUENCE</scope>
    <source>
        <strain evidence="2">M34</strain>
    </source>
</reference>
<feature type="chain" id="PRO_5034749280" evidence="1">
    <location>
        <begin position="20"/>
        <end position="108"/>
    </location>
</feature>
<gene>
    <name evidence="2" type="ORF">IFR04_012138</name>
</gene>
<dbReference type="Gene3D" id="2.60.20.10">
    <property type="entry name" value="Crystallins"/>
    <property type="match status" value="1"/>
</dbReference>
<dbReference type="Proteomes" id="UP000664132">
    <property type="component" value="Unassembled WGS sequence"/>
</dbReference>
<organism evidence="2 3">
    <name type="scientific">Cadophora malorum</name>
    <dbReference type="NCBI Taxonomy" id="108018"/>
    <lineage>
        <taxon>Eukaryota</taxon>
        <taxon>Fungi</taxon>
        <taxon>Dikarya</taxon>
        <taxon>Ascomycota</taxon>
        <taxon>Pezizomycotina</taxon>
        <taxon>Leotiomycetes</taxon>
        <taxon>Helotiales</taxon>
        <taxon>Ploettnerulaceae</taxon>
        <taxon>Cadophora</taxon>
    </lineage>
</organism>
<evidence type="ECO:0000313" key="3">
    <source>
        <dbReference type="Proteomes" id="UP000664132"/>
    </source>
</evidence>
<evidence type="ECO:0000313" key="2">
    <source>
        <dbReference type="EMBL" id="KAG4414704.1"/>
    </source>
</evidence>
<feature type="signal peptide" evidence="1">
    <location>
        <begin position="1"/>
        <end position="19"/>
    </location>
</feature>
<accession>A0A8H7W8E9</accession>
<name>A0A8H7W8E9_9HELO</name>
<proteinExistence type="predicted"/>